<accession>A0ABW4M315</accession>
<organism evidence="1 2">
    <name type="scientific">Rhizobium helianthi</name>
    <dbReference type="NCBI Taxonomy" id="1132695"/>
    <lineage>
        <taxon>Bacteria</taxon>
        <taxon>Pseudomonadati</taxon>
        <taxon>Pseudomonadota</taxon>
        <taxon>Alphaproteobacteria</taxon>
        <taxon>Hyphomicrobiales</taxon>
        <taxon>Rhizobiaceae</taxon>
        <taxon>Rhizobium/Agrobacterium group</taxon>
        <taxon>Rhizobium</taxon>
    </lineage>
</organism>
<dbReference type="EMBL" id="JBHUEQ010000016">
    <property type="protein sequence ID" value="MFD1745791.1"/>
    <property type="molecule type" value="Genomic_DNA"/>
</dbReference>
<sequence>MIKVKNSPGNYTKRSQIRSACVVVDRVDVAPKKRTASDFRNAVIDHNSYVTFRTEAKPEKLK</sequence>
<dbReference type="Proteomes" id="UP001597322">
    <property type="component" value="Unassembled WGS sequence"/>
</dbReference>
<keyword evidence="2" id="KW-1185">Reference proteome</keyword>
<gene>
    <name evidence="1" type="ORF">ACFSE1_09995</name>
</gene>
<proteinExistence type="predicted"/>
<reference evidence="2" key="1">
    <citation type="journal article" date="2019" name="Int. J. Syst. Evol. Microbiol.">
        <title>The Global Catalogue of Microorganisms (GCM) 10K type strain sequencing project: providing services to taxonomists for standard genome sequencing and annotation.</title>
        <authorList>
            <consortium name="The Broad Institute Genomics Platform"/>
            <consortium name="The Broad Institute Genome Sequencing Center for Infectious Disease"/>
            <person name="Wu L."/>
            <person name="Ma J."/>
        </authorList>
    </citation>
    <scope>NUCLEOTIDE SEQUENCE [LARGE SCALE GENOMIC DNA]</scope>
    <source>
        <strain evidence="2">CG52</strain>
    </source>
</reference>
<dbReference type="RefSeq" id="WP_377400156.1">
    <property type="nucleotide sequence ID" value="NZ_JBHUEQ010000016.1"/>
</dbReference>
<name>A0ABW4M315_9HYPH</name>
<comment type="caution">
    <text evidence="1">The sequence shown here is derived from an EMBL/GenBank/DDBJ whole genome shotgun (WGS) entry which is preliminary data.</text>
</comment>
<evidence type="ECO:0000313" key="2">
    <source>
        <dbReference type="Proteomes" id="UP001597322"/>
    </source>
</evidence>
<evidence type="ECO:0000313" key="1">
    <source>
        <dbReference type="EMBL" id="MFD1745791.1"/>
    </source>
</evidence>
<protein>
    <submittedName>
        <fullName evidence="1">Uncharacterized protein</fullName>
    </submittedName>
</protein>